<dbReference type="GO" id="GO:0008017">
    <property type="term" value="F:microtubule binding"/>
    <property type="evidence" value="ECO:0007669"/>
    <property type="project" value="InterPro"/>
</dbReference>
<evidence type="ECO:0000256" key="2">
    <source>
        <dbReference type="ARBA" id="ARBA00022490"/>
    </source>
</evidence>
<dbReference type="CDD" id="cd22211">
    <property type="entry name" value="HkD_SF"/>
    <property type="match status" value="1"/>
</dbReference>
<feature type="domain" description="HOOK N-terminal" evidence="6">
    <location>
        <begin position="7"/>
        <end position="144"/>
    </location>
</feature>
<feature type="coiled-coil region" evidence="4">
    <location>
        <begin position="225"/>
        <end position="433"/>
    </location>
</feature>
<dbReference type="GO" id="GO:0051959">
    <property type="term" value="F:dynein light intermediate chain binding"/>
    <property type="evidence" value="ECO:0007669"/>
    <property type="project" value="TreeGrafter"/>
</dbReference>
<dbReference type="OrthoDB" id="49395at2759"/>
<dbReference type="AlphaFoldDB" id="A0A9N8HT07"/>
<dbReference type="GO" id="GO:0030705">
    <property type="term" value="P:cytoskeleton-dependent intracellular transport"/>
    <property type="evidence" value="ECO:0007669"/>
    <property type="project" value="InterPro"/>
</dbReference>
<evidence type="ECO:0000313" key="8">
    <source>
        <dbReference type="Proteomes" id="UP001153069"/>
    </source>
</evidence>
<dbReference type="InterPro" id="IPR036872">
    <property type="entry name" value="CH_dom_sf"/>
</dbReference>
<dbReference type="PANTHER" id="PTHR18947">
    <property type="entry name" value="HOOK PROTEINS"/>
    <property type="match status" value="1"/>
</dbReference>
<evidence type="ECO:0000256" key="1">
    <source>
        <dbReference type="ARBA" id="ARBA00004496"/>
    </source>
</evidence>
<keyword evidence="8" id="KW-1185">Reference proteome</keyword>
<proteinExistence type="predicted"/>
<dbReference type="Gene3D" id="1.10.418.10">
    <property type="entry name" value="Calponin-like domain"/>
    <property type="match status" value="1"/>
</dbReference>
<evidence type="ECO:0000256" key="3">
    <source>
        <dbReference type="ARBA" id="ARBA00023054"/>
    </source>
</evidence>
<organism evidence="7 8">
    <name type="scientific">Seminavis robusta</name>
    <dbReference type="NCBI Taxonomy" id="568900"/>
    <lineage>
        <taxon>Eukaryota</taxon>
        <taxon>Sar</taxon>
        <taxon>Stramenopiles</taxon>
        <taxon>Ochrophyta</taxon>
        <taxon>Bacillariophyta</taxon>
        <taxon>Bacillariophyceae</taxon>
        <taxon>Bacillariophycidae</taxon>
        <taxon>Naviculales</taxon>
        <taxon>Naviculaceae</taxon>
        <taxon>Seminavis</taxon>
    </lineage>
</organism>
<comment type="subcellular location">
    <subcellularLocation>
        <location evidence="1">Cytoplasm</location>
    </subcellularLocation>
</comment>
<keyword evidence="2" id="KW-0963">Cytoplasm</keyword>
<dbReference type="GO" id="GO:0031122">
    <property type="term" value="P:cytoplasmic microtubule organization"/>
    <property type="evidence" value="ECO:0007669"/>
    <property type="project" value="InterPro"/>
</dbReference>
<dbReference type="SUPFAM" id="SSF57997">
    <property type="entry name" value="Tropomyosin"/>
    <property type="match status" value="1"/>
</dbReference>
<comment type="caution">
    <text evidence="7">The sequence shown here is derived from an EMBL/GenBank/DDBJ whole genome shotgun (WGS) entry which is preliminary data.</text>
</comment>
<dbReference type="GO" id="GO:0005737">
    <property type="term" value="C:cytoplasm"/>
    <property type="evidence" value="ECO:0007669"/>
    <property type="project" value="UniProtKB-SubCell"/>
</dbReference>
<evidence type="ECO:0000259" key="5">
    <source>
        <dbReference type="Pfam" id="PF05622"/>
    </source>
</evidence>
<dbReference type="PANTHER" id="PTHR18947:SF28">
    <property type="entry name" value="GIRDIN, ISOFORM A"/>
    <property type="match status" value="1"/>
</dbReference>
<accession>A0A9N8HT07</accession>
<dbReference type="Pfam" id="PF19047">
    <property type="entry name" value="HOOK_N"/>
    <property type="match status" value="1"/>
</dbReference>
<dbReference type="Pfam" id="PF05622">
    <property type="entry name" value="HOOK"/>
    <property type="match status" value="1"/>
</dbReference>
<keyword evidence="3 4" id="KW-0175">Coiled coil</keyword>
<feature type="domain" description="Hook C-terminal" evidence="5">
    <location>
        <begin position="291"/>
        <end position="479"/>
    </location>
</feature>
<protein>
    <submittedName>
        <fullName evidence="7">Protein Hook</fullName>
    </submittedName>
</protein>
<dbReference type="GO" id="GO:0005815">
    <property type="term" value="C:microtubule organizing center"/>
    <property type="evidence" value="ECO:0007669"/>
    <property type="project" value="TreeGrafter"/>
</dbReference>
<reference evidence="7" key="1">
    <citation type="submission" date="2020-06" db="EMBL/GenBank/DDBJ databases">
        <authorList>
            <consortium name="Plant Systems Biology data submission"/>
        </authorList>
    </citation>
    <scope>NUCLEOTIDE SEQUENCE</scope>
    <source>
        <strain evidence="7">D6</strain>
    </source>
</reference>
<feature type="coiled-coil region" evidence="4">
    <location>
        <begin position="457"/>
        <end position="575"/>
    </location>
</feature>
<dbReference type="SUPFAM" id="SSF116907">
    <property type="entry name" value="Hook domain"/>
    <property type="match status" value="1"/>
</dbReference>
<dbReference type="InterPro" id="IPR008636">
    <property type="entry name" value="Hook_C"/>
</dbReference>
<sequence>MGDEDRYTAMVEFLGTFPTLSGSPPAEMSDLSDGVALFEALSEIAPDHFDPTTIARHLGDNWALKSSNLRKLLRNLENYFQEDLKKDAAESFSALNVSDIARHAEPGSISLLVELVAAAAVTCPDRAEYVGRIMQMTPNSQMQMKGIIESSMTRLSDYEPSEDGEMDDSENVGDDENELVFGQDEDEDVQEDGGMMLGDGGSKHLFVSGHNRSTPTASAVDIAEKEHLEKKLADARREMTQQKAQADLLTEEHEKAQKKLKALVEDLQDRLVKRQDELIDTEEELRTATSELSDLKSKLIELEEQKAQLADELDVASSRVEQLRKTEATVMAYRKKLESVGAMNQQMTDLEDQAANYLRQIMDLESEVKKSATLQKGIDELNKKVDALEKEKAESSDSVKNTMTEIADLKSKLSAAETAKKMYESELTELRAQQNNMPADDLGDGFGDAGMMDAESATQNKEKFMRLQIENKTLKEELEKLKAGGAVSTAAAVASGDAGALQQEIERLKEELVKKEKENAKIGSDKDKLETYTKRTLAKFQDKYLVALQECKAKLREKQDKIEALENRSASEKTAQKREERLLSSTIYELGLAIMQNRLKER</sequence>
<dbReference type="Proteomes" id="UP001153069">
    <property type="component" value="Unassembled WGS sequence"/>
</dbReference>
<gene>
    <name evidence="7" type="ORF">SEMRO_1221_G253720.1</name>
</gene>
<name>A0A9N8HT07_9STRA</name>
<evidence type="ECO:0000313" key="7">
    <source>
        <dbReference type="EMBL" id="CAB9521683.1"/>
    </source>
</evidence>
<evidence type="ECO:0000256" key="4">
    <source>
        <dbReference type="SAM" id="Coils"/>
    </source>
</evidence>
<dbReference type="InterPro" id="IPR043936">
    <property type="entry name" value="HOOK_N"/>
</dbReference>
<evidence type="ECO:0000259" key="6">
    <source>
        <dbReference type="Pfam" id="PF19047"/>
    </source>
</evidence>
<dbReference type="EMBL" id="CAICTM010001219">
    <property type="protein sequence ID" value="CAB9521683.1"/>
    <property type="molecule type" value="Genomic_DNA"/>
</dbReference>